<protein>
    <recommendedName>
        <fullName evidence="3">Winged helix DNA-binding domain-containing protein</fullName>
    </recommendedName>
</protein>
<dbReference type="InterPro" id="IPR009351">
    <property type="entry name" value="AlkZ-like"/>
</dbReference>
<dbReference type="Pfam" id="PF06224">
    <property type="entry name" value="AlkZ-like"/>
    <property type="match status" value="1"/>
</dbReference>
<reference evidence="1 2" key="1">
    <citation type="submission" date="2023-07" db="EMBL/GenBank/DDBJ databases">
        <title>Sequencing the genomes of 1000 actinobacteria strains.</title>
        <authorList>
            <person name="Klenk H.-P."/>
        </authorList>
    </citation>
    <scope>NUCLEOTIDE SEQUENCE [LARGE SCALE GENOMIC DNA]</scope>
    <source>
        <strain evidence="1 2">DSM 14555</strain>
    </source>
</reference>
<comment type="caution">
    <text evidence="1">The sequence shown here is derived from an EMBL/GenBank/DDBJ whole genome shotgun (WGS) entry which is preliminary data.</text>
</comment>
<evidence type="ECO:0000313" key="2">
    <source>
        <dbReference type="Proteomes" id="UP001185069"/>
    </source>
</evidence>
<dbReference type="EMBL" id="JAVDQF010000001">
    <property type="protein sequence ID" value="MDR6270372.1"/>
    <property type="molecule type" value="Genomic_DNA"/>
</dbReference>
<dbReference type="PANTHER" id="PTHR38479">
    <property type="entry name" value="LMO0824 PROTEIN"/>
    <property type="match status" value="1"/>
</dbReference>
<gene>
    <name evidence="1" type="ORF">JOE69_002610</name>
</gene>
<evidence type="ECO:0008006" key="3">
    <source>
        <dbReference type="Google" id="ProtNLM"/>
    </source>
</evidence>
<dbReference type="PANTHER" id="PTHR38479:SF2">
    <property type="entry name" value="WINGED HELIX DNA-BINDING DOMAIN-CONTAINING PROTEIN"/>
    <property type="match status" value="1"/>
</dbReference>
<name>A0ABU1JD63_9MICC</name>
<proteinExistence type="predicted"/>
<evidence type="ECO:0000313" key="1">
    <source>
        <dbReference type="EMBL" id="MDR6270372.1"/>
    </source>
</evidence>
<organism evidence="1 2">
    <name type="scientific">Arthrobacter russicus</name>
    <dbReference type="NCBI Taxonomy" id="172040"/>
    <lineage>
        <taxon>Bacteria</taxon>
        <taxon>Bacillati</taxon>
        <taxon>Actinomycetota</taxon>
        <taxon>Actinomycetes</taxon>
        <taxon>Micrococcales</taxon>
        <taxon>Micrococcaceae</taxon>
        <taxon>Arthrobacter</taxon>
    </lineage>
</organism>
<accession>A0ABU1JD63</accession>
<sequence length="358" mass="38329">MKLTAKAMTRLRLHSQLLLAEKAADPVAAAGWMTALQGQDLPGVLYSLGLRTSRPSRMAVRQAFDSGDLVRTWLMRGTLHVCRASDLVWILSLTAGRMAAALAPRLDAAGIAEPDLAAALDVALDRLGSGAAGREELFDAFEAAGQSTGGQRGGYLLNALSIRGQLVQGPFRGERQLFAAAADWLPAPRELERDAALAELASRYFRSHAPATLRDFSWWCQLTLTDCRRAVAALGDALSTVEFAGREYLVPTTAVNSAEPPGNLAAAHLLPGFDEYLLGYADRGLALTAENAGRIVPGNNGVFLPTMLRSGRVVGTWRKSGTGPGVDEVEFSPFGELSANGLRSVRTAARKRRDYLGR</sequence>
<dbReference type="RefSeq" id="WP_309799413.1">
    <property type="nucleotide sequence ID" value="NZ_BAAAHY010000007.1"/>
</dbReference>
<dbReference type="Proteomes" id="UP001185069">
    <property type="component" value="Unassembled WGS sequence"/>
</dbReference>
<keyword evidence="2" id="KW-1185">Reference proteome</keyword>